<evidence type="ECO:0000313" key="2">
    <source>
        <dbReference type="EMBL" id="EJK66045.1"/>
    </source>
</evidence>
<comment type="caution">
    <text evidence="2">The sequence shown here is derived from an EMBL/GenBank/DDBJ whole genome shotgun (WGS) entry which is preliminary data.</text>
</comment>
<evidence type="ECO:0000256" key="1">
    <source>
        <dbReference type="SAM" id="SignalP"/>
    </source>
</evidence>
<dbReference type="Gene3D" id="3.30.450.150">
    <property type="entry name" value="Haem-degrading domain"/>
    <property type="match status" value="1"/>
</dbReference>
<dbReference type="AlphaFoldDB" id="K0SL25"/>
<dbReference type="Pfam" id="PF03928">
    <property type="entry name" value="HbpS-like"/>
    <property type="match status" value="1"/>
</dbReference>
<dbReference type="PANTHER" id="PTHR34309">
    <property type="entry name" value="SLR1406 PROTEIN"/>
    <property type="match status" value="1"/>
</dbReference>
<protein>
    <recommendedName>
        <fullName evidence="4">Heme-binding protein</fullName>
    </recommendedName>
</protein>
<proteinExistence type="predicted"/>
<dbReference type="InterPro" id="IPR052517">
    <property type="entry name" value="GlcG_carb_metab_protein"/>
</dbReference>
<sequence>MKLLTVCFNSFLFGSASGFTQRGSGRLQSLERVTRRSTSALRQSYLENLSSPTTVNIHRQYGSAPASMNLELADKLADRVIETAKRNGFAPIVVSVLDSNANQIVQKRMDGPVHAAFPEFSRAKAFTCVTMKTSSREFRDKYTADGDPAKMLQLTSMMSIADMAAFPGGVLVKNMSGDVVGAIGVSGAAGDEDEYCALRSVWDSGLGLTTQPTEHSCATAKE</sequence>
<gene>
    <name evidence="2" type="ORF">THAOC_13052</name>
</gene>
<dbReference type="OMA" id="QAYFIDA"/>
<dbReference type="SUPFAM" id="SSF143744">
    <property type="entry name" value="GlcG-like"/>
    <property type="match status" value="1"/>
</dbReference>
<dbReference type="Proteomes" id="UP000266841">
    <property type="component" value="Unassembled WGS sequence"/>
</dbReference>
<name>K0SL25_THAOC</name>
<evidence type="ECO:0000313" key="3">
    <source>
        <dbReference type="Proteomes" id="UP000266841"/>
    </source>
</evidence>
<accession>K0SL25</accession>
<dbReference type="eggNOG" id="ENOG502T1GT">
    <property type="taxonomic scope" value="Eukaryota"/>
</dbReference>
<feature type="chain" id="PRO_5030173072" description="Heme-binding protein" evidence="1">
    <location>
        <begin position="19"/>
        <end position="222"/>
    </location>
</feature>
<dbReference type="PANTHER" id="PTHR34309:SF10">
    <property type="entry name" value="SLR1406 PROTEIN"/>
    <property type="match status" value="1"/>
</dbReference>
<evidence type="ECO:0008006" key="4">
    <source>
        <dbReference type="Google" id="ProtNLM"/>
    </source>
</evidence>
<organism evidence="2 3">
    <name type="scientific">Thalassiosira oceanica</name>
    <name type="common">Marine diatom</name>
    <dbReference type="NCBI Taxonomy" id="159749"/>
    <lineage>
        <taxon>Eukaryota</taxon>
        <taxon>Sar</taxon>
        <taxon>Stramenopiles</taxon>
        <taxon>Ochrophyta</taxon>
        <taxon>Bacillariophyta</taxon>
        <taxon>Coscinodiscophyceae</taxon>
        <taxon>Thalassiosirophycidae</taxon>
        <taxon>Thalassiosirales</taxon>
        <taxon>Thalassiosiraceae</taxon>
        <taxon>Thalassiosira</taxon>
    </lineage>
</organism>
<reference evidence="2 3" key="1">
    <citation type="journal article" date="2012" name="Genome Biol.">
        <title>Genome and low-iron response of an oceanic diatom adapted to chronic iron limitation.</title>
        <authorList>
            <person name="Lommer M."/>
            <person name="Specht M."/>
            <person name="Roy A.S."/>
            <person name="Kraemer L."/>
            <person name="Andreson R."/>
            <person name="Gutowska M.A."/>
            <person name="Wolf J."/>
            <person name="Bergner S.V."/>
            <person name="Schilhabel M.B."/>
            <person name="Klostermeier U.C."/>
            <person name="Beiko R.G."/>
            <person name="Rosenstiel P."/>
            <person name="Hippler M."/>
            <person name="Laroche J."/>
        </authorList>
    </citation>
    <scope>NUCLEOTIDE SEQUENCE [LARGE SCALE GENOMIC DNA]</scope>
    <source>
        <strain evidence="2 3">CCMP1005</strain>
    </source>
</reference>
<feature type="signal peptide" evidence="1">
    <location>
        <begin position="1"/>
        <end position="18"/>
    </location>
</feature>
<keyword evidence="3" id="KW-1185">Reference proteome</keyword>
<dbReference type="EMBL" id="AGNL01015305">
    <property type="protein sequence ID" value="EJK66045.1"/>
    <property type="molecule type" value="Genomic_DNA"/>
</dbReference>
<dbReference type="InterPro" id="IPR038084">
    <property type="entry name" value="PduO/GlcC-like_sf"/>
</dbReference>
<keyword evidence="1" id="KW-0732">Signal</keyword>
<dbReference type="InterPro" id="IPR005624">
    <property type="entry name" value="PduO/GlcC-like"/>
</dbReference>